<evidence type="ECO:0000256" key="2">
    <source>
        <dbReference type="ARBA" id="ARBA00022485"/>
    </source>
</evidence>
<keyword evidence="9" id="KW-1185">Reference proteome</keyword>
<dbReference type="PANTHER" id="PTHR43724:SF1">
    <property type="entry name" value="PYRUVATE SYNTHASE SUBUNIT PORD"/>
    <property type="match status" value="1"/>
</dbReference>
<name>A0A3P1SMA2_9GAMM</name>
<dbReference type="InterPro" id="IPR054812">
    <property type="entry name" value="PadF"/>
</dbReference>
<dbReference type="NCBIfam" id="TIGR02179">
    <property type="entry name" value="PorD_KorD"/>
    <property type="match status" value="1"/>
</dbReference>
<dbReference type="PROSITE" id="PS51379">
    <property type="entry name" value="4FE4S_FER_2"/>
    <property type="match status" value="2"/>
</dbReference>
<dbReference type="Gene3D" id="3.30.70.20">
    <property type="match status" value="1"/>
</dbReference>
<protein>
    <submittedName>
        <fullName evidence="8">Ferredoxin oxidoreductase</fullName>
    </submittedName>
</protein>
<keyword evidence="2" id="KW-0004">4Fe-4S</keyword>
<feature type="domain" description="4Fe-4S ferredoxin-type" evidence="7">
    <location>
        <begin position="74"/>
        <end position="103"/>
    </location>
</feature>
<evidence type="ECO:0000256" key="6">
    <source>
        <dbReference type="ARBA" id="ARBA00023014"/>
    </source>
</evidence>
<dbReference type="RefSeq" id="WP_124927139.1">
    <property type="nucleotide sequence ID" value="NZ_BMOH01000003.1"/>
</dbReference>
<dbReference type="PANTHER" id="PTHR43724">
    <property type="entry name" value="PYRUVATE SYNTHASE SUBUNIT PORD"/>
    <property type="match status" value="1"/>
</dbReference>
<feature type="domain" description="4Fe-4S ferredoxin-type" evidence="7">
    <location>
        <begin position="45"/>
        <end position="73"/>
    </location>
</feature>
<evidence type="ECO:0000256" key="1">
    <source>
        <dbReference type="ARBA" id="ARBA00001966"/>
    </source>
</evidence>
<evidence type="ECO:0000256" key="4">
    <source>
        <dbReference type="ARBA" id="ARBA00022737"/>
    </source>
</evidence>
<dbReference type="GO" id="GO:0051539">
    <property type="term" value="F:4 iron, 4 sulfur cluster binding"/>
    <property type="evidence" value="ECO:0007669"/>
    <property type="project" value="UniProtKB-KW"/>
</dbReference>
<dbReference type="OrthoDB" id="9808559at2"/>
<comment type="caution">
    <text evidence="8">The sequence shown here is derived from an EMBL/GenBank/DDBJ whole genome shotgun (WGS) entry which is preliminary data.</text>
</comment>
<keyword evidence="3" id="KW-0479">Metal-binding</keyword>
<gene>
    <name evidence="8" type="ORF">EHS89_15840</name>
</gene>
<dbReference type="AlphaFoldDB" id="A0A3P1SMA2"/>
<reference evidence="8 9" key="1">
    <citation type="submission" date="2018-11" db="EMBL/GenBank/DDBJ databases">
        <title>The draft genome sequence of Amphritea balenae JAMM 1525T.</title>
        <authorList>
            <person name="Fang Z."/>
            <person name="Zhang Y."/>
            <person name="Han X."/>
        </authorList>
    </citation>
    <scope>NUCLEOTIDE SEQUENCE [LARGE SCALE GENOMIC DNA]</scope>
    <source>
        <strain evidence="8 9">JAMM 1525</strain>
    </source>
</reference>
<dbReference type="InterPro" id="IPR017900">
    <property type="entry name" value="4Fe4S_Fe_S_CS"/>
</dbReference>
<keyword evidence="5" id="KW-0408">Iron</keyword>
<keyword evidence="4" id="KW-0677">Repeat</keyword>
<dbReference type="Proteomes" id="UP000267535">
    <property type="component" value="Unassembled WGS sequence"/>
</dbReference>
<evidence type="ECO:0000259" key="7">
    <source>
        <dbReference type="PROSITE" id="PS51379"/>
    </source>
</evidence>
<dbReference type="Pfam" id="PF14697">
    <property type="entry name" value="Fer4_21"/>
    <property type="match status" value="1"/>
</dbReference>
<keyword evidence="6" id="KW-0411">Iron-sulfur</keyword>
<evidence type="ECO:0000256" key="5">
    <source>
        <dbReference type="ARBA" id="ARBA00023004"/>
    </source>
</evidence>
<comment type="cofactor">
    <cofactor evidence="1">
        <name>[4Fe-4S] cluster</name>
        <dbReference type="ChEBI" id="CHEBI:49883"/>
    </cofactor>
</comment>
<dbReference type="InterPro" id="IPR017896">
    <property type="entry name" value="4Fe4S_Fe-S-bd"/>
</dbReference>
<dbReference type="EMBL" id="RQXV01000009">
    <property type="protein sequence ID" value="RRC98044.1"/>
    <property type="molecule type" value="Genomic_DNA"/>
</dbReference>
<accession>A0A3P1SMA2</accession>
<organism evidence="8 9">
    <name type="scientific">Amphritea balenae</name>
    <dbReference type="NCBI Taxonomy" id="452629"/>
    <lineage>
        <taxon>Bacteria</taxon>
        <taxon>Pseudomonadati</taxon>
        <taxon>Pseudomonadota</taxon>
        <taxon>Gammaproteobacteria</taxon>
        <taxon>Oceanospirillales</taxon>
        <taxon>Oceanospirillaceae</taxon>
        <taxon>Amphritea</taxon>
    </lineage>
</organism>
<evidence type="ECO:0000313" key="8">
    <source>
        <dbReference type="EMBL" id="RRC98044.1"/>
    </source>
</evidence>
<evidence type="ECO:0000313" key="9">
    <source>
        <dbReference type="Proteomes" id="UP000267535"/>
    </source>
</evidence>
<dbReference type="InterPro" id="IPR011898">
    <property type="entry name" value="PorD_KorD"/>
</dbReference>
<dbReference type="PROSITE" id="PS00198">
    <property type="entry name" value="4FE4S_FER_1"/>
    <property type="match status" value="1"/>
</dbReference>
<dbReference type="SUPFAM" id="SSF54862">
    <property type="entry name" value="4Fe-4S ferredoxins"/>
    <property type="match status" value="1"/>
</dbReference>
<sequence length="106" mass="11857">MTTTTKTPAPNLIPHKVVYPEKVPDNLCPVASECNAMLPGDWRAERPVVDRDKCVKCATCWIYCPVQCIVEKPAWFDIDLDICKGCGICAHECPHRAITMIEEVGR</sequence>
<dbReference type="GO" id="GO:0016625">
    <property type="term" value="F:oxidoreductase activity, acting on the aldehyde or oxo group of donors, iron-sulfur protein as acceptor"/>
    <property type="evidence" value="ECO:0007669"/>
    <property type="project" value="InterPro"/>
</dbReference>
<evidence type="ECO:0000256" key="3">
    <source>
        <dbReference type="ARBA" id="ARBA00022723"/>
    </source>
</evidence>
<dbReference type="GO" id="GO:0046872">
    <property type="term" value="F:metal ion binding"/>
    <property type="evidence" value="ECO:0007669"/>
    <property type="project" value="UniProtKB-KW"/>
</dbReference>
<proteinExistence type="predicted"/>
<dbReference type="NCBIfam" id="NF045763">
    <property type="entry name" value="PhenlGlyoxDHPadF"/>
    <property type="match status" value="1"/>
</dbReference>